<dbReference type="EMBL" id="JAVRRG010000179">
    <property type="protein sequence ID" value="KAK5079666.1"/>
    <property type="molecule type" value="Genomic_DNA"/>
</dbReference>
<accession>A0ABR0JY49</accession>
<sequence length="505" mass="58843">MWSQLTERNGMYAAIALCLCVISYLSLSQRQRDVVIQRLRLRKRRPSSADTPPRSLSPEKKVPTNATPKANEYVRQFPPSPRHVLNELAQSLPSKQRQALGDLSFDHETFGTSLLGWEEDYRKADASKYVYTGFSIQEIKALGDFPDYATLSGVPLPHPYNEFSLETARPRPYRPFRWAYHQTMSLAKMETDWWLELESTYRSRIEQRKSLYAQHGDSVLQWLPGSELASKELMEMALQFYCSRHPQYFSLYPSPSDASKTIFENKILGTTQVVQDKHPVLVLLDNVPEDFAIMLRNPETGYYHFRSGMICSALGWNTGTKIGKQLHEIHAPIPDYKEKMQFSMDRFFTKMPADKPIQRGSWGLEVDEPLYMPPGDPHEKYRDFQAPDLTLDRLHLRVDWQTLRRLPLSGAIVFNFKALFTPVADFRHEPYIPSLVLKAMKDGKENLMKYKNTWHVEHVAIPALEEFQKEQIEKGMIEKDWEVQTLDQSPFYPSWEELWHRKQGF</sequence>
<comment type="caution">
    <text evidence="2">The sequence shown here is derived from an EMBL/GenBank/DDBJ whole genome shotgun (WGS) entry which is preliminary data.</text>
</comment>
<proteinExistence type="predicted"/>
<gene>
    <name evidence="2" type="ORF">LTR24_009052</name>
</gene>
<evidence type="ECO:0000313" key="3">
    <source>
        <dbReference type="Proteomes" id="UP001345013"/>
    </source>
</evidence>
<evidence type="ECO:0008006" key="4">
    <source>
        <dbReference type="Google" id="ProtNLM"/>
    </source>
</evidence>
<dbReference type="Proteomes" id="UP001345013">
    <property type="component" value="Unassembled WGS sequence"/>
</dbReference>
<reference evidence="2 3" key="1">
    <citation type="submission" date="2023-08" db="EMBL/GenBank/DDBJ databases">
        <title>Black Yeasts Isolated from many extreme environments.</title>
        <authorList>
            <person name="Coleine C."/>
            <person name="Stajich J.E."/>
            <person name="Selbmann L."/>
        </authorList>
    </citation>
    <scope>NUCLEOTIDE SEQUENCE [LARGE SCALE GENOMIC DNA]</scope>
    <source>
        <strain evidence="2 3">CCFEE 5885</strain>
    </source>
</reference>
<evidence type="ECO:0000313" key="2">
    <source>
        <dbReference type="EMBL" id="KAK5079666.1"/>
    </source>
</evidence>
<dbReference type="Pfam" id="PF11927">
    <property type="entry name" value="HODM_asu-like"/>
    <property type="match status" value="1"/>
</dbReference>
<keyword evidence="3" id="KW-1185">Reference proteome</keyword>
<dbReference type="InterPro" id="IPR021848">
    <property type="entry name" value="HODM_asu-like"/>
</dbReference>
<name>A0ABR0JY49_9EURO</name>
<organism evidence="2 3">
    <name type="scientific">Lithohypha guttulata</name>
    <dbReference type="NCBI Taxonomy" id="1690604"/>
    <lineage>
        <taxon>Eukaryota</taxon>
        <taxon>Fungi</taxon>
        <taxon>Dikarya</taxon>
        <taxon>Ascomycota</taxon>
        <taxon>Pezizomycotina</taxon>
        <taxon>Eurotiomycetes</taxon>
        <taxon>Chaetothyriomycetidae</taxon>
        <taxon>Chaetothyriales</taxon>
        <taxon>Trichomeriaceae</taxon>
        <taxon>Lithohypha</taxon>
    </lineage>
</organism>
<evidence type="ECO:0000256" key="1">
    <source>
        <dbReference type="SAM" id="MobiDB-lite"/>
    </source>
</evidence>
<protein>
    <recommendedName>
        <fullName evidence="4">Alpha-1,2-mannosyltransferase</fullName>
    </recommendedName>
</protein>
<feature type="region of interest" description="Disordered" evidence="1">
    <location>
        <begin position="43"/>
        <end position="68"/>
    </location>
</feature>